<dbReference type="AlphaFoldDB" id="Q4RP61"/>
<evidence type="ECO:0000313" key="1">
    <source>
        <dbReference type="EMBL" id="CAG09821.1"/>
    </source>
</evidence>
<accession>Q4RP61</accession>
<name>Q4RP61_TETNG</name>
<organism evidence="1">
    <name type="scientific">Tetraodon nigroviridis</name>
    <name type="common">Spotted green pufferfish</name>
    <name type="synonym">Chelonodon nigroviridis</name>
    <dbReference type="NCBI Taxonomy" id="99883"/>
    <lineage>
        <taxon>Eukaryota</taxon>
        <taxon>Metazoa</taxon>
        <taxon>Chordata</taxon>
        <taxon>Craniata</taxon>
        <taxon>Vertebrata</taxon>
        <taxon>Euteleostomi</taxon>
        <taxon>Actinopterygii</taxon>
        <taxon>Neopterygii</taxon>
        <taxon>Teleostei</taxon>
        <taxon>Neoteleostei</taxon>
        <taxon>Acanthomorphata</taxon>
        <taxon>Eupercaria</taxon>
        <taxon>Tetraodontiformes</taxon>
        <taxon>Tetradontoidea</taxon>
        <taxon>Tetraodontidae</taxon>
        <taxon>Tetraodon</taxon>
    </lineage>
</organism>
<gene>
    <name evidence="1" type="ORF">GSTENG00031262001</name>
</gene>
<sequence>MAYVANNYQIFQEPLAITGNSQIKVPPEDPDSHAAALLIAGSWVSHVKWRAGKCEIPDKAQSLKKP</sequence>
<dbReference type="KEGG" id="tng:GSTEN00031262G001"/>
<proteinExistence type="predicted"/>
<dbReference type="EMBL" id="CAAE01015008">
    <property type="protein sequence ID" value="CAG09821.1"/>
    <property type="molecule type" value="Genomic_DNA"/>
</dbReference>
<reference evidence="1" key="2">
    <citation type="submission" date="2004-02" db="EMBL/GenBank/DDBJ databases">
        <authorList>
            <consortium name="Genoscope"/>
            <consortium name="Whitehead Institute Centre for Genome Research"/>
        </authorList>
    </citation>
    <scope>NUCLEOTIDE SEQUENCE</scope>
</reference>
<comment type="caution">
    <text evidence="1">The sequence shown here is derived from an EMBL/GenBank/DDBJ whole genome shotgun (WGS) entry which is preliminary data.</text>
</comment>
<protein>
    <submittedName>
        <fullName evidence="1">(spotted green pufferfish) hypothetical protein</fullName>
    </submittedName>
</protein>
<reference evidence="1" key="1">
    <citation type="journal article" date="2004" name="Nature">
        <title>Genome duplication in the teleost fish Tetraodon nigroviridis reveals the early vertebrate proto-karyotype.</title>
        <authorList>
            <person name="Jaillon O."/>
            <person name="Aury J.-M."/>
            <person name="Brunet F."/>
            <person name="Petit J.-L."/>
            <person name="Stange-Thomann N."/>
            <person name="Mauceli E."/>
            <person name="Bouneau L."/>
            <person name="Fischer C."/>
            <person name="Ozouf-Costaz C."/>
            <person name="Bernot A."/>
            <person name="Nicaud S."/>
            <person name="Jaffe D."/>
            <person name="Fisher S."/>
            <person name="Lutfalla G."/>
            <person name="Dossat C."/>
            <person name="Segurens B."/>
            <person name="Dasilva C."/>
            <person name="Salanoubat M."/>
            <person name="Levy M."/>
            <person name="Boudet N."/>
            <person name="Castellano S."/>
            <person name="Anthouard V."/>
            <person name="Jubin C."/>
            <person name="Castelli V."/>
            <person name="Katinka M."/>
            <person name="Vacherie B."/>
            <person name="Biemont C."/>
            <person name="Skalli Z."/>
            <person name="Cattolico L."/>
            <person name="Poulain J."/>
            <person name="De Berardinis V."/>
            <person name="Cruaud C."/>
            <person name="Duprat S."/>
            <person name="Brottier P."/>
            <person name="Coutanceau J.-P."/>
            <person name="Gouzy J."/>
            <person name="Parra G."/>
            <person name="Lardier G."/>
            <person name="Chapple C."/>
            <person name="McKernan K.J."/>
            <person name="McEwan P."/>
            <person name="Bosak S."/>
            <person name="Kellis M."/>
            <person name="Volff J.-N."/>
            <person name="Guigo R."/>
            <person name="Zody M.C."/>
            <person name="Mesirov J."/>
            <person name="Lindblad-Toh K."/>
            <person name="Birren B."/>
            <person name="Nusbaum C."/>
            <person name="Kahn D."/>
            <person name="Robinson-Rechavi M."/>
            <person name="Laudet V."/>
            <person name="Schachter V."/>
            <person name="Quetier F."/>
            <person name="Saurin W."/>
            <person name="Scarpelli C."/>
            <person name="Wincker P."/>
            <person name="Lander E.S."/>
            <person name="Weissenbach J."/>
            <person name="Roest Crollius H."/>
        </authorList>
    </citation>
    <scope>NUCLEOTIDE SEQUENCE [LARGE SCALE GENOMIC DNA]</scope>
</reference>